<dbReference type="InterPro" id="IPR023753">
    <property type="entry name" value="FAD/NAD-binding_dom"/>
</dbReference>
<dbReference type="GO" id="GO:0016491">
    <property type="term" value="F:oxidoreductase activity"/>
    <property type="evidence" value="ECO:0007669"/>
    <property type="project" value="UniProtKB-KW"/>
</dbReference>
<dbReference type="PANTHER" id="PTHR43706">
    <property type="entry name" value="NADH DEHYDROGENASE"/>
    <property type="match status" value="1"/>
</dbReference>
<name>A0ABW5PL21_9BACL</name>
<feature type="domain" description="FAD/NAD(P)-binding" evidence="6">
    <location>
        <begin position="2"/>
        <end position="316"/>
    </location>
</feature>
<evidence type="ECO:0000259" key="6">
    <source>
        <dbReference type="Pfam" id="PF07992"/>
    </source>
</evidence>
<dbReference type="Proteomes" id="UP001597541">
    <property type="component" value="Unassembled WGS sequence"/>
</dbReference>
<sequence length="415" mass="45447">MKKVVVIGGGFAGLWSAAGAIRRAIELGKENEVEVTMVSRESFFSARPRNYEHDLSATRVPLERVLKPIGVKNVEGNVEGIDFDNKKVTVSSSSGSFALPYDKLVLATGSSLHKPNIPGLKEHAFSVDTYHEATKLNQHLDTLVSKKSFVGSYTVVVIGAGFTGLEVATEMVSTLKRIAKNNGVDPSAVRIILVDRSGIASEFSEEARAVINEAITDMGIESYTSVTVQSISEEGVVLSDGTKIPAFTTIWTAGVKASPLTALFPVERDNFDRLPVDEYMRVVGMTDVYAAGDCARVLTDETNVAMMSCQHAQPQGKFTGYNITSDLYKQDPLPYKQPNYVTCLDLGEWGGLLTEGWNRKVISKGKEAKEIKINVNTKFIMPPMDDKEVILNEAAPKYIATLDDHLPDRFREDTK</sequence>
<comment type="similarity">
    <text evidence="1">Belongs to the NADH dehydrogenase family.</text>
</comment>
<organism evidence="7 8">
    <name type="scientific">Paenibacillus gansuensis</name>
    <dbReference type="NCBI Taxonomy" id="306542"/>
    <lineage>
        <taxon>Bacteria</taxon>
        <taxon>Bacillati</taxon>
        <taxon>Bacillota</taxon>
        <taxon>Bacilli</taxon>
        <taxon>Bacillales</taxon>
        <taxon>Paenibacillaceae</taxon>
        <taxon>Paenibacillus</taxon>
    </lineage>
</organism>
<accession>A0ABW5PL21</accession>
<dbReference type="InterPro" id="IPR045024">
    <property type="entry name" value="NDH-2"/>
</dbReference>
<dbReference type="Pfam" id="PF07992">
    <property type="entry name" value="Pyr_redox_2"/>
    <property type="match status" value="1"/>
</dbReference>
<comment type="caution">
    <text evidence="7">The sequence shown here is derived from an EMBL/GenBank/DDBJ whole genome shotgun (WGS) entry which is preliminary data.</text>
</comment>
<evidence type="ECO:0000256" key="3">
    <source>
        <dbReference type="ARBA" id="ARBA00022827"/>
    </source>
</evidence>
<dbReference type="PRINTS" id="PR00411">
    <property type="entry name" value="PNDRDTASEI"/>
</dbReference>
<dbReference type="PANTHER" id="PTHR43706:SF45">
    <property type="entry name" value="NADH DEHYDROGENASE-LIKE PROTEIN RV1812C"/>
    <property type="match status" value="1"/>
</dbReference>
<keyword evidence="4 7" id="KW-0560">Oxidoreductase</keyword>
<dbReference type="RefSeq" id="WP_377607289.1">
    <property type="nucleotide sequence ID" value="NZ_JBHUME010000019.1"/>
</dbReference>
<evidence type="ECO:0000256" key="2">
    <source>
        <dbReference type="ARBA" id="ARBA00022630"/>
    </source>
</evidence>
<evidence type="ECO:0000313" key="7">
    <source>
        <dbReference type="EMBL" id="MFD2615423.1"/>
    </source>
</evidence>
<evidence type="ECO:0000256" key="4">
    <source>
        <dbReference type="ARBA" id="ARBA00023002"/>
    </source>
</evidence>
<keyword evidence="2" id="KW-0285">Flavoprotein</keyword>
<gene>
    <name evidence="7" type="ORF">ACFSUF_23750</name>
</gene>
<dbReference type="InterPro" id="IPR036188">
    <property type="entry name" value="FAD/NAD-bd_sf"/>
</dbReference>
<evidence type="ECO:0000256" key="5">
    <source>
        <dbReference type="ARBA" id="ARBA00023027"/>
    </source>
</evidence>
<dbReference type="EC" id="1.6.5.-" evidence="7"/>
<keyword evidence="5" id="KW-0520">NAD</keyword>
<keyword evidence="8" id="KW-1185">Reference proteome</keyword>
<proteinExistence type="inferred from homology"/>
<evidence type="ECO:0000313" key="8">
    <source>
        <dbReference type="Proteomes" id="UP001597541"/>
    </source>
</evidence>
<evidence type="ECO:0000256" key="1">
    <source>
        <dbReference type="ARBA" id="ARBA00005272"/>
    </source>
</evidence>
<dbReference type="EMBL" id="JBHUME010000019">
    <property type="protein sequence ID" value="MFD2615423.1"/>
    <property type="molecule type" value="Genomic_DNA"/>
</dbReference>
<reference evidence="8" key="1">
    <citation type="journal article" date="2019" name="Int. J. Syst. Evol. Microbiol.">
        <title>The Global Catalogue of Microorganisms (GCM) 10K type strain sequencing project: providing services to taxonomists for standard genome sequencing and annotation.</title>
        <authorList>
            <consortium name="The Broad Institute Genomics Platform"/>
            <consortium name="The Broad Institute Genome Sequencing Center for Infectious Disease"/>
            <person name="Wu L."/>
            <person name="Ma J."/>
        </authorList>
    </citation>
    <scope>NUCLEOTIDE SEQUENCE [LARGE SCALE GENOMIC DNA]</scope>
    <source>
        <strain evidence="8">KCTC 3950</strain>
    </source>
</reference>
<dbReference type="SUPFAM" id="SSF51905">
    <property type="entry name" value="FAD/NAD(P)-binding domain"/>
    <property type="match status" value="2"/>
</dbReference>
<protein>
    <submittedName>
        <fullName evidence="7">NAD(P)/FAD-dependent oxidoreductase</fullName>
        <ecNumber evidence="7">1.6.5.-</ecNumber>
    </submittedName>
</protein>
<dbReference type="PRINTS" id="PR00368">
    <property type="entry name" value="FADPNR"/>
</dbReference>
<keyword evidence="3" id="KW-0274">FAD</keyword>
<dbReference type="Gene3D" id="3.50.50.100">
    <property type="match status" value="1"/>
</dbReference>